<accession>A0A9W8P0B5</accession>
<dbReference type="Proteomes" id="UP001142393">
    <property type="component" value="Unassembled WGS sequence"/>
</dbReference>
<name>A0A9W8P0B5_9AGAR</name>
<proteinExistence type="predicted"/>
<feature type="compositionally biased region" description="Low complexity" evidence="1">
    <location>
        <begin position="173"/>
        <end position="182"/>
    </location>
</feature>
<feature type="region of interest" description="Disordered" evidence="1">
    <location>
        <begin position="168"/>
        <end position="188"/>
    </location>
</feature>
<feature type="region of interest" description="Disordered" evidence="1">
    <location>
        <begin position="459"/>
        <end position="490"/>
    </location>
</feature>
<dbReference type="AlphaFoldDB" id="A0A9W8P0B5"/>
<feature type="region of interest" description="Disordered" evidence="1">
    <location>
        <begin position="392"/>
        <end position="414"/>
    </location>
</feature>
<comment type="caution">
    <text evidence="2">The sequence shown here is derived from an EMBL/GenBank/DDBJ whole genome shotgun (WGS) entry which is preliminary data.</text>
</comment>
<dbReference type="EMBL" id="JANVFU010000007">
    <property type="protein sequence ID" value="KAJ3744295.1"/>
    <property type="molecule type" value="Genomic_DNA"/>
</dbReference>
<gene>
    <name evidence="2" type="ORF">DFH05DRAFT_1525314</name>
</gene>
<feature type="region of interest" description="Disordered" evidence="1">
    <location>
        <begin position="1"/>
        <end position="89"/>
    </location>
</feature>
<evidence type="ECO:0000256" key="1">
    <source>
        <dbReference type="SAM" id="MobiDB-lite"/>
    </source>
</evidence>
<organism evidence="2 3">
    <name type="scientific">Lentinula detonsa</name>
    <dbReference type="NCBI Taxonomy" id="2804962"/>
    <lineage>
        <taxon>Eukaryota</taxon>
        <taxon>Fungi</taxon>
        <taxon>Dikarya</taxon>
        <taxon>Basidiomycota</taxon>
        <taxon>Agaricomycotina</taxon>
        <taxon>Agaricomycetes</taxon>
        <taxon>Agaricomycetidae</taxon>
        <taxon>Agaricales</taxon>
        <taxon>Marasmiineae</taxon>
        <taxon>Omphalotaceae</taxon>
        <taxon>Lentinula</taxon>
    </lineage>
</organism>
<keyword evidence="3" id="KW-1185">Reference proteome</keyword>
<feature type="compositionally biased region" description="Low complexity" evidence="1">
    <location>
        <begin position="392"/>
        <end position="413"/>
    </location>
</feature>
<feature type="compositionally biased region" description="Basic residues" evidence="1">
    <location>
        <begin position="25"/>
        <end position="42"/>
    </location>
</feature>
<sequence length="490" mass="53859">MNNRNLYDPPVSGRTIGSPRMMSPRSHRTHRSARSARSHHLLHNSDERNGFNETGEDEIEDDGPLPTAENLHQDDSTFNIDPDAPILGAGGESIQEAIHSEEQRNEIKREKNFVGGFVVGLKRALKPTWNNRQRSDTEAAYGETPYTSDYTSFPARNPAEIGEQQVYPHAESSYHSQPSPSSETMHGTQEFLDDGTTAVDHRTITMPIPTPSHYVSPELVEPQLAPDYAKMGSPASSTSQVSLNSYMSRIADFFQHINDLPWVAESRVTVDYYPGQPKRHARSRPPHRKVLSWYNRHAFPPGQNAGFLDLNAGSSPSTASGQALQMTEAQPTLVSKDPENAVEPLILPTVPVPESQIHSAPTYLAELIHPPPPRSETQRSARTGRSVVYSVVNPSAPSSSTSTTTTSPLTQPPYHLENDIMTALAKSTTGYTPYQPPAAQYGRPIHEPRAQVLMTPATSSGDIREVPPAHIRTGTPATYPYPLYAPPTTT</sequence>
<evidence type="ECO:0000313" key="2">
    <source>
        <dbReference type="EMBL" id="KAJ3744295.1"/>
    </source>
</evidence>
<protein>
    <submittedName>
        <fullName evidence="2">Uncharacterized protein</fullName>
    </submittedName>
</protein>
<reference evidence="2 3" key="1">
    <citation type="journal article" date="2023" name="Proc. Natl. Acad. Sci. U.S.A.">
        <title>A global phylogenomic analysis of the shiitake genus Lentinula.</title>
        <authorList>
            <person name="Sierra-Patev S."/>
            <person name="Min B."/>
            <person name="Naranjo-Ortiz M."/>
            <person name="Looney B."/>
            <person name="Konkel Z."/>
            <person name="Slot J.C."/>
            <person name="Sakamoto Y."/>
            <person name="Steenwyk J.L."/>
            <person name="Rokas A."/>
            <person name="Carro J."/>
            <person name="Camarero S."/>
            <person name="Ferreira P."/>
            <person name="Molpeceres G."/>
            <person name="Ruiz-Duenas F.J."/>
            <person name="Serrano A."/>
            <person name="Henrissat B."/>
            <person name="Drula E."/>
            <person name="Hughes K.W."/>
            <person name="Mata J.L."/>
            <person name="Ishikawa N.K."/>
            <person name="Vargas-Isla R."/>
            <person name="Ushijima S."/>
            <person name="Smith C.A."/>
            <person name="Donoghue J."/>
            <person name="Ahrendt S."/>
            <person name="Andreopoulos W."/>
            <person name="He G."/>
            <person name="LaButti K."/>
            <person name="Lipzen A."/>
            <person name="Ng V."/>
            <person name="Riley R."/>
            <person name="Sandor L."/>
            <person name="Barry K."/>
            <person name="Martinez A.T."/>
            <person name="Xiao Y."/>
            <person name="Gibbons J.G."/>
            <person name="Terashima K."/>
            <person name="Grigoriev I.V."/>
            <person name="Hibbett D."/>
        </authorList>
    </citation>
    <scope>NUCLEOTIDE SEQUENCE [LARGE SCALE GENOMIC DNA]</scope>
    <source>
        <strain evidence="2 3">TFB7810</strain>
    </source>
</reference>
<evidence type="ECO:0000313" key="3">
    <source>
        <dbReference type="Proteomes" id="UP001142393"/>
    </source>
</evidence>
<feature type="compositionally biased region" description="Acidic residues" evidence="1">
    <location>
        <begin position="54"/>
        <end position="63"/>
    </location>
</feature>
<feature type="region of interest" description="Disordered" evidence="1">
    <location>
        <begin position="133"/>
        <end position="156"/>
    </location>
</feature>